<keyword evidence="1" id="KW-1133">Transmembrane helix</keyword>
<dbReference type="Proteomes" id="UP001217089">
    <property type="component" value="Unassembled WGS sequence"/>
</dbReference>
<organism evidence="3 4">
    <name type="scientific">Tegillarca granosa</name>
    <name type="common">Malaysian cockle</name>
    <name type="synonym">Anadara granosa</name>
    <dbReference type="NCBI Taxonomy" id="220873"/>
    <lineage>
        <taxon>Eukaryota</taxon>
        <taxon>Metazoa</taxon>
        <taxon>Spiralia</taxon>
        <taxon>Lophotrochozoa</taxon>
        <taxon>Mollusca</taxon>
        <taxon>Bivalvia</taxon>
        <taxon>Autobranchia</taxon>
        <taxon>Pteriomorphia</taxon>
        <taxon>Arcoida</taxon>
        <taxon>Arcoidea</taxon>
        <taxon>Arcidae</taxon>
        <taxon>Tegillarca</taxon>
    </lineage>
</organism>
<feature type="transmembrane region" description="Helical" evidence="1">
    <location>
        <begin position="6"/>
        <end position="29"/>
    </location>
</feature>
<proteinExistence type="predicted"/>
<comment type="caution">
    <text evidence="3">The sequence shown here is derived from an EMBL/GenBank/DDBJ whole genome shotgun (WGS) entry which is preliminary data.</text>
</comment>
<sequence>MDTRILYQLCIVLITHLDNASAFATLLIYGRLSYAVENHDFILSCESSEEAAAIVWTRDGADISAAYVESNVCKSADTGTGLLSNYRYNCTDNKTFNLIIPGDRILQEDGSKWQCKEAGGGVSSNVYILTVTKESESDSKNVLGLVIGSGFGCIAVIFLVVISVIFIIQGMKKPSKATYGKRNNSDTNQHIDGRLQTSIDQRANDKIHFEDVYENAGADIESDHREYNLGASHDTTINSVIESEDTYENAEKTESNNGEDISYQDVDIQMYEDLIRLIKTTVNMIRYRNTEMYVTQQKSAMIVTQQNCEIEKKNQLQLQ</sequence>
<evidence type="ECO:0000313" key="4">
    <source>
        <dbReference type="Proteomes" id="UP001217089"/>
    </source>
</evidence>
<accession>A0ABQ9G073</accession>
<dbReference type="EMBL" id="JARBDR010000100">
    <property type="protein sequence ID" value="KAJ8321360.1"/>
    <property type="molecule type" value="Genomic_DNA"/>
</dbReference>
<feature type="domain" description="Ig-like" evidence="2">
    <location>
        <begin position="37"/>
        <end position="132"/>
    </location>
</feature>
<reference evidence="3 4" key="1">
    <citation type="submission" date="2022-12" db="EMBL/GenBank/DDBJ databases">
        <title>Chromosome-level genome of Tegillarca granosa.</title>
        <authorList>
            <person name="Kim J."/>
        </authorList>
    </citation>
    <scope>NUCLEOTIDE SEQUENCE [LARGE SCALE GENOMIC DNA]</scope>
    <source>
        <strain evidence="3">Teg-2019</strain>
        <tissue evidence="3">Adductor muscle</tissue>
    </source>
</reference>
<dbReference type="InterPro" id="IPR007110">
    <property type="entry name" value="Ig-like_dom"/>
</dbReference>
<keyword evidence="4" id="KW-1185">Reference proteome</keyword>
<evidence type="ECO:0000256" key="1">
    <source>
        <dbReference type="SAM" id="Phobius"/>
    </source>
</evidence>
<keyword evidence="1" id="KW-0472">Membrane</keyword>
<gene>
    <name evidence="3" type="ORF">KUTeg_001086</name>
</gene>
<feature type="transmembrane region" description="Helical" evidence="1">
    <location>
        <begin position="142"/>
        <end position="168"/>
    </location>
</feature>
<keyword evidence="1" id="KW-0812">Transmembrane</keyword>
<dbReference type="PROSITE" id="PS50835">
    <property type="entry name" value="IG_LIKE"/>
    <property type="match status" value="1"/>
</dbReference>
<name>A0ABQ9G073_TEGGR</name>
<protein>
    <recommendedName>
        <fullName evidence="2">Ig-like domain-containing protein</fullName>
    </recommendedName>
</protein>
<evidence type="ECO:0000259" key="2">
    <source>
        <dbReference type="PROSITE" id="PS50835"/>
    </source>
</evidence>
<evidence type="ECO:0000313" key="3">
    <source>
        <dbReference type="EMBL" id="KAJ8321360.1"/>
    </source>
</evidence>